<evidence type="ECO:0000259" key="1">
    <source>
        <dbReference type="PROSITE" id="PS50053"/>
    </source>
</evidence>
<sequence length="312" mass="36561">MAIIERLAPLNNELIKFSQTDDKEINEDVERMYNHKSLINVANGFMRTEAFVMYLNKRYPTCAFKSDEWTVSFLIYNYVFFMALLKKHLVNEAYTQMSAPNYLDEIWKQHLLDNKGYNSFCEKNFGTILYYDATPKFMLDEYAKWKRANNTISAYSHLGYQSSSVRYLILNGFVWNDSEIMTFARKDPEGPKRARRAVDDLQEDQDSKRARTDYPFHVYVKDLQKRVMTLEVTKSTTMNMMADQVVSLFRVHRDQIKLIFNNRLYFQELSGACNIDGGPDSSTDVVDPTLTFEELGIKRDSMFHLVLKLRGC</sequence>
<reference evidence="2 3" key="1">
    <citation type="journal article" date="2015" name="Genome Biol. Evol.">
        <title>Comparative Genomics of a Bacterivorous Green Alga Reveals Evolutionary Causalities and Consequences of Phago-Mixotrophic Mode of Nutrition.</title>
        <authorList>
            <person name="Burns J.A."/>
            <person name="Paasch A."/>
            <person name="Narechania A."/>
            <person name="Kim E."/>
        </authorList>
    </citation>
    <scope>NUCLEOTIDE SEQUENCE [LARGE SCALE GENOMIC DNA]</scope>
    <source>
        <strain evidence="2 3">PLY_AMNH</strain>
    </source>
</reference>
<dbReference type="Proteomes" id="UP001190700">
    <property type="component" value="Unassembled WGS sequence"/>
</dbReference>
<dbReference type="Gene3D" id="3.10.20.90">
    <property type="entry name" value="Phosphatidylinositol 3-kinase Catalytic Subunit, Chain A, domain 1"/>
    <property type="match status" value="1"/>
</dbReference>
<proteinExistence type="predicted"/>
<dbReference type="InterPro" id="IPR029071">
    <property type="entry name" value="Ubiquitin-like_domsf"/>
</dbReference>
<dbReference type="PROSITE" id="PS50053">
    <property type="entry name" value="UBIQUITIN_2"/>
    <property type="match status" value="1"/>
</dbReference>
<name>A0AAE0KXD3_9CHLO</name>
<protein>
    <recommendedName>
        <fullName evidence="1">Ubiquitin-like domain-containing protein</fullName>
    </recommendedName>
</protein>
<accession>A0AAE0KXD3</accession>
<dbReference type="InterPro" id="IPR000626">
    <property type="entry name" value="Ubiquitin-like_dom"/>
</dbReference>
<feature type="domain" description="Ubiquitin-like" evidence="1">
    <location>
        <begin position="216"/>
        <end position="312"/>
    </location>
</feature>
<comment type="caution">
    <text evidence="2">The sequence shown here is derived from an EMBL/GenBank/DDBJ whole genome shotgun (WGS) entry which is preliminary data.</text>
</comment>
<keyword evidence="3" id="KW-1185">Reference proteome</keyword>
<dbReference type="EMBL" id="LGRX02014909">
    <property type="protein sequence ID" value="KAK3263959.1"/>
    <property type="molecule type" value="Genomic_DNA"/>
</dbReference>
<gene>
    <name evidence="2" type="ORF">CYMTET_27271</name>
</gene>
<evidence type="ECO:0000313" key="3">
    <source>
        <dbReference type="Proteomes" id="UP001190700"/>
    </source>
</evidence>
<evidence type="ECO:0000313" key="2">
    <source>
        <dbReference type="EMBL" id="KAK3263959.1"/>
    </source>
</evidence>
<dbReference type="AlphaFoldDB" id="A0AAE0KXD3"/>
<organism evidence="2 3">
    <name type="scientific">Cymbomonas tetramitiformis</name>
    <dbReference type="NCBI Taxonomy" id="36881"/>
    <lineage>
        <taxon>Eukaryota</taxon>
        <taxon>Viridiplantae</taxon>
        <taxon>Chlorophyta</taxon>
        <taxon>Pyramimonadophyceae</taxon>
        <taxon>Pyramimonadales</taxon>
        <taxon>Pyramimonadaceae</taxon>
        <taxon>Cymbomonas</taxon>
    </lineage>
</organism>
<dbReference type="SUPFAM" id="SSF54236">
    <property type="entry name" value="Ubiquitin-like"/>
    <property type="match status" value="1"/>
</dbReference>